<accession>A0A2P2N031</accession>
<organism evidence="1">
    <name type="scientific">Rhizophora mucronata</name>
    <name type="common">Asiatic mangrove</name>
    <dbReference type="NCBI Taxonomy" id="61149"/>
    <lineage>
        <taxon>Eukaryota</taxon>
        <taxon>Viridiplantae</taxon>
        <taxon>Streptophyta</taxon>
        <taxon>Embryophyta</taxon>
        <taxon>Tracheophyta</taxon>
        <taxon>Spermatophyta</taxon>
        <taxon>Magnoliopsida</taxon>
        <taxon>eudicotyledons</taxon>
        <taxon>Gunneridae</taxon>
        <taxon>Pentapetalae</taxon>
        <taxon>rosids</taxon>
        <taxon>fabids</taxon>
        <taxon>Malpighiales</taxon>
        <taxon>Rhizophoraceae</taxon>
        <taxon>Rhizophora</taxon>
    </lineage>
</organism>
<protein>
    <submittedName>
        <fullName evidence="1">Uncharacterized protein</fullName>
    </submittedName>
</protein>
<reference evidence="1" key="1">
    <citation type="submission" date="2018-02" db="EMBL/GenBank/DDBJ databases">
        <title>Rhizophora mucronata_Transcriptome.</title>
        <authorList>
            <person name="Meera S.P."/>
            <person name="Sreeshan A."/>
            <person name="Augustine A."/>
        </authorList>
    </citation>
    <scope>NUCLEOTIDE SEQUENCE</scope>
    <source>
        <tissue evidence="1">Leaf</tissue>
    </source>
</reference>
<dbReference type="AlphaFoldDB" id="A0A2P2N031"/>
<dbReference type="EMBL" id="GGEC01055346">
    <property type="protein sequence ID" value="MBX35830.1"/>
    <property type="molecule type" value="Transcribed_RNA"/>
</dbReference>
<evidence type="ECO:0000313" key="1">
    <source>
        <dbReference type="EMBL" id="MBX35830.1"/>
    </source>
</evidence>
<sequence length="35" mass="4066">MNNLVNLTHKEEKSKTKALGLNFKLLHKFLDFHVG</sequence>
<proteinExistence type="predicted"/>
<name>A0A2P2N031_RHIMU</name>